<proteinExistence type="predicted"/>
<gene>
    <name evidence="1" type="ORF">Pint_06790</name>
</gene>
<accession>A0ACC0XUW4</accession>
<evidence type="ECO:0000313" key="2">
    <source>
        <dbReference type="Proteomes" id="UP001163603"/>
    </source>
</evidence>
<comment type="caution">
    <text evidence="1">The sequence shown here is derived from an EMBL/GenBank/DDBJ whole genome shotgun (WGS) entry which is preliminary data.</text>
</comment>
<protein>
    <submittedName>
        <fullName evidence="1">Uncharacterized protein</fullName>
    </submittedName>
</protein>
<sequence>MKIRSNRCDCFKRQNPCLFCFSVRFFNLSFVFSSFSGFQSNFIHLLFHLYSSSVRFGLRK</sequence>
<dbReference type="Proteomes" id="UP001163603">
    <property type="component" value="Chromosome 10"/>
</dbReference>
<reference evidence="2" key="1">
    <citation type="journal article" date="2023" name="G3 (Bethesda)">
        <title>Genome assembly and association tests identify interacting loci associated with vigor, precocity, and sex in interspecific pistachio rootstocks.</title>
        <authorList>
            <person name="Palmer W."/>
            <person name="Jacygrad E."/>
            <person name="Sagayaradj S."/>
            <person name="Cavanaugh K."/>
            <person name="Han R."/>
            <person name="Bertier L."/>
            <person name="Beede B."/>
            <person name="Kafkas S."/>
            <person name="Golino D."/>
            <person name="Preece J."/>
            <person name="Michelmore R."/>
        </authorList>
    </citation>
    <scope>NUCLEOTIDE SEQUENCE [LARGE SCALE GENOMIC DNA]</scope>
</reference>
<evidence type="ECO:0000313" key="1">
    <source>
        <dbReference type="EMBL" id="KAJ0024684.1"/>
    </source>
</evidence>
<keyword evidence="2" id="KW-1185">Reference proteome</keyword>
<name>A0ACC0XUW4_9ROSI</name>
<organism evidence="1 2">
    <name type="scientific">Pistacia integerrima</name>
    <dbReference type="NCBI Taxonomy" id="434235"/>
    <lineage>
        <taxon>Eukaryota</taxon>
        <taxon>Viridiplantae</taxon>
        <taxon>Streptophyta</taxon>
        <taxon>Embryophyta</taxon>
        <taxon>Tracheophyta</taxon>
        <taxon>Spermatophyta</taxon>
        <taxon>Magnoliopsida</taxon>
        <taxon>eudicotyledons</taxon>
        <taxon>Gunneridae</taxon>
        <taxon>Pentapetalae</taxon>
        <taxon>rosids</taxon>
        <taxon>malvids</taxon>
        <taxon>Sapindales</taxon>
        <taxon>Anacardiaceae</taxon>
        <taxon>Pistacia</taxon>
    </lineage>
</organism>
<dbReference type="EMBL" id="CM047745">
    <property type="protein sequence ID" value="KAJ0024684.1"/>
    <property type="molecule type" value="Genomic_DNA"/>
</dbReference>